<evidence type="ECO:0008006" key="3">
    <source>
        <dbReference type="Google" id="ProtNLM"/>
    </source>
</evidence>
<name>A0ABM9X1U9_9RHOB</name>
<reference evidence="1 2" key="1">
    <citation type="submission" date="2007-11" db="EMBL/GenBank/DDBJ databases">
        <authorList>
            <person name="Wagner-Dobler I."/>
            <person name="Ferriera S."/>
            <person name="Johnson J."/>
            <person name="Kravitz S."/>
            <person name="Beeson K."/>
            <person name="Sutton G."/>
            <person name="Rogers Y.-H."/>
            <person name="Friedman R."/>
            <person name="Frazier M."/>
            <person name="Venter J.C."/>
        </authorList>
    </citation>
    <scope>NUCLEOTIDE SEQUENCE [LARGE SCALE GENOMIC DNA]</scope>
    <source>
        <strain evidence="1 2">HEL-45</strain>
    </source>
</reference>
<dbReference type="EMBL" id="ABID01000018">
    <property type="protein sequence ID" value="EDQ03417.1"/>
    <property type="molecule type" value="Genomic_DNA"/>
</dbReference>
<evidence type="ECO:0000313" key="1">
    <source>
        <dbReference type="EMBL" id="EDQ03417.1"/>
    </source>
</evidence>
<gene>
    <name evidence="1" type="ORF">OIHEL45_16911</name>
</gene>
<dbReference type="InterPro" id="IPR039498">
    <property type="entry name" value="NTP_transf_5"/>
</dbReference>
<dbReference type="Proteomes" id="UP000003257">
    <property type="component" value="Unassembled WGS sequence"/>
</dbReference>
<sequence>MAIPSINLSDQTADIRLLILLAKTRLSTNEAAAAKELVASVIDWCGFADLGQRNFNLPLIRRHLRAIDDGTVPATFWERVDPAANQVAYQNMRMILAQKKFVETVTAPLGYDALFFKGPSMAAQFYPDVGLRPCRDVDALIPKGSLRPIINKCLAEGYLPVAPDGKATPLTSKRDINAILRFNDSVTMIAPEGIVIDLQDHLDKHSGMFNSLNLFDEADSFEIAGTTFSTLPLTFLFNYLCHHHTRHTWSRLHWLSDLDAICSSEHFDRDVAVALAEELGQRGTVEGCLELYTLISTDTPWSDTSEMHRGKSLLKLCILNLPGNLALEKQLGLRMMGGEFMYHWQARPELVAQARRGWWRTIFRPTLSQYVSYPLPEMLQWLYFIPRAFELFQRTRQRLRPVKR</sequence>
<dbReference type="RefSeq" id="WP_007120999.1">
    <property type="nucleotide sequence ID" value="NZ_ABID01000018.1"/>
</dbReference>
<organism evidence="1 2">
    <name type="scientific">Sulfitobacter indolifex HEL-45</name>
    <dbReference type="NCBI Taxonomy" id="391624"/>
    <lineage>
        <taxon>Bacteria</taxon>
        <taxon>Pseudomonadati</taxon>
        <taxon>Pseudomonadota</taxon>
        <taxon>Alphaproteobacteria</taxon>
        <taxon>Rhodobacterales</taxon>
        <taxon>Roseobacteraceae</taxon>
        <taxon>Sulfitobacter</taxon>
    </lineage>
</organism>
<dbReference type="Pfam" id="PF14907">
    <property type="entry name" value="NTP_transf_5"/>
    <property type="match status" value="1"/>
</dbReference>
<accession>A0ABM9X1U9</accession>
<proteinExistence type="predicted"/>
<keyword evidence="2" id="KW-1185">Reference proteome</keyword>
<protein>
    <recommendedName>
        <fullName evidence="3">Nucleotidyltransferase family protein</fullName>
    </recommendedName>
</protein>
<evidence type="ECO:0000313" key="2">
    <source>
        <dbReference type="Proteomes" id="UP000003257"/>
    </source>
</evidence>
<comment type="caution">
    <text evidence="1">The sequence shown here is derived from an EMBL/GenBank/DDBJ whole genome shotgun (WGS) entry which is preliminary data.</text>
</comment>